<reference evidence="2" key="1">
    <citation type="submission" date="2022-09" db="EMBL/GenBank/DDBJ databases">
        <title>Intensive care unit water sources are persistently colonized with multi-drug resistant bacteria and are the site of extensive horizontal gene transfer of antibiotic resistance genes.</title>
        <authorList>
            <person name="Diorio-Toth L."/>
        </authorList>
    </citation>
    <scope>NUCLEOTIDE SEQUENCE</scope>
    <source>
        <strain evidence="2">GD04130</strain>
    </source>
</reference>
<feature type="chain" id="PRO_5041251114" evidence="1">
    <location>
        <begin position="22"/>
        <end position="149"/>
    </location>
</feature>
<dbReference type="PROSITE" id="PS51257">
    <property type="entry name" value="PROKAR_LIPOPROTEIN"/>
    <property type="match status" value="1"/>
</dbReference>
<accession>A0AA42HRW2</accession>
<dbReference type="Proteomes" id="UP001158297">
    <property type="component" value="Unassembled WGS sequence"/>
</dbReference>
<evidence type="ECO:0000313" key="2">
    <source>
        <dbReference type="EMBL" id="MDH0363073.1"/>
    </source>
</evidence>
<dbReference type="RefSeq" id="WP_279850069.1">
    <property type="nucleotide sequence ID" value="NZ_JAOCET010000001.1"/>
</dbReference>
<evidence type="ECO:0000256" key="1">
    <source>
        <dbReference type="SAM" id="SignalP"/>
    </source>
</evidence>
<gene>
    <name evidence="2" type="ORF">N7330_08390</name>
</gene>
<sequence length="149" mass="16749">MRPTLLAIAALWGLVACHVQAQQVYRCEIHGKTSYSHEPCLGAQVIDTTPTQGLNRSTGKVQRHPDVQREITHRPIAEAIRPITGKSPEALAVDRRRMRLSATDKLHCEWLDLRLPSLEAQVAQARADQKGQAELALYQARLQLRDLRC</sequence>
<proteinExistence type="predicted"/>
<feature type="signal peptide" evidence="1">
    <location>
        <begin position="1"/>
        <end position="21"/>
    </location>
</feature>
<name>A0AA42HRW2_9BURK</name>
<keyword evidence="1" id="KW-0732">Signal</keyword>
<evidence type="ECO:0000313" key="3">
    <source>
        <dbReference type="Proteomes" id="UP001158297"/>
    </source>
</evidence>
<protein>
    <submittedName>
        <fullName evidence="2">DUF4124 domain-containing protein</fullName>
    </submittedName>
</protein>
<organism evidence="2 3">
    <name type="scientific">Comamonas aquatica</name>
    <dbReference type="NCBI Taxonomy" id="225991"/>
    <lineage>
        <taxon>Bacteria</taxon>
        <taxon>Pseudomonadati</taxon>
        <taxon>Pseudomonadota</taxon>
        <taxon>Betaproteobacteria</taxon>
        <taxon>Burkholderiales</taxon>
        <taxon>Comamonadaceae</taxon>
        <taxon>Comamonas</taxon>
    </lineage>
</organism>
<comment type="caution">
    <text evidence="2">The sequence shown here is derived from an EMBL/GenBank/DDBJ whole genome shotgun (WGS) entry which is preliminary data.</text>
</comment>
<dbReference type="EMBL" id="JAODZU010000007">
    <property type="protein sequence ID" value="MDH0363073.1"/>
    <property type="molecule type" value="Genomic_DNA"/>
</dbReference>
<dbReference type="AlphaFoldDB" id="A0AA42HRW2"/>